<dbReference type="GO" id="GO:0005507">
    <property type="term" value="F:copper ion binding"/>
    <property type="evidence" value="ECO:0007669"/>
    <property type="project" value="InterPro"/>
</dbReference>
<comment type="subunit">
    <text evidence="2">Monomer.</text>
</comment>
<evidence type="ECO:0000256" key="2">
    <source>
        <dbReference type="ARBA" id="ARBA00011245"/>
    </source>
</evidence>
<evidence type="ECO:0000256" key="1">
    <source>
        <dbReference type="ARBA" id="ARBA00010609"/>
    </source>
</evidence>
<evidence type="ECO:0000256" key="4">
    <source>
        <dbReference type="ARBA" id="ARBA00023002"/>
    </source>
</evidence>
<dbReference type="GO" id="GO:0016491">
    <property type="term" value="F:oxidoreductase activity"/>
    <property type="evidence" value="ECO:0007669"/>
    <property type="project" value="UniProtKB-KW"/>
</dbReference>
<feature type="domain" description="Plastocyanin-like" evidence="12">
    <location>
        <begin position="243"/>
        <end position="302"/>
    </location>
</feature>
<feature type="domain" description="Plastocyanin-like" evidence="13">
    <location>
        <begin position="374"/>
        <end position="492"/>
    </location>
</feature>
<organism evidence="15 16">
    <name type="scientific">Corynebacterium uterequi</name>
    <dbReference type="NCBI Taxonomy" id="1072256"/>
    <lineage>
        <taxon>Bacteria</taxon>
        <taxon>Bacillati</taxon>
        <taxon>Actinomycetota</taxon>
        <taxon>Actinomycetes</taxon>
        <taxon>Mycobacteriales</taxon>
        <taxon>Corynebacteriaceae</taxon>
        <taxon>Corynebacterium</taxon>
    </lineage>
</organism>
<dbReference type="STRING" id="1072256.CUTER_03730"/>
<feature type="chain" id="PRO_5039387931" description="Multicopper oxidase CueO" evidence="11">
    <location>
        <begin position="27"/>
        <end position="516"/>
    </location>
</feature>
<dbReference type="SUPFAM" id="SSF49503">
    <property type="entry name" value="Cupredoxins"/>
    <property type="match status" value="3"/>
</dbReference>
<evidence type="ECO:0000256" key="11">
    <source>
        <dbReference type="SAM" id="SignalP"/>
    </source>
</evidence>
<dbReference type="Proteomes" id="UP000035548">
    <property type="component" value="Chromosome"/>
</dbReference>
<dbReference type="PANTHER" id="PTHR48267">
    <property type="entry name" value="CUPREDOXIN SUPERFAMILY PROTEIN"/>
    <property type="match status" value="1"/>
</dbReference>
<dbReference type="Pfam" id="PF07731">
    <property type="entry name" value="Cu-oxidase_2"/>
    <property type="match status" value="1"/>
</dbReference>
<evidence type="ECO:0000256" key="5">
    <source>
        <dbReference type="ARBA" id="ARBA00038978"/>
    </source>
</evidence>
<dbReference type="InterPro" id="IPR002355">
    <property type="entry name" value="Cu_oxidase_Cu_BS"/>
</dbReference>
<comment type="catalytic activity">
    <reaction evidence="9">
        <text>4 Cu(+) + O2 + 4 H(+) = 4 Cu(2+) + 2 H2O</text>
        <dbReference type="Rhea" id="RHEA:30083"/>
        <dbReference type="ChEBI" id="CHEBI:15377"/>
        <dbReference type="ChEBI" id="CHEBI:15378"/>
        <dbReference type="ChEBI" id="CHEBI:15379"/>
        <dbReference type="ChEBI" id="CHEBI:29036"/>
        <dbReference type="ChEBI" id="CHEBI:49552"/>
        <dbReference type="EC" id="1.16.3.4"/>
    </reaction>
    <physiologicalReaction direction="left-to-right" evidence="9">
        <dbReference type="Rhea" id="RHEA:30084"/>
    </physiologicalReaction>
</comment>
<dbReference type="CDD" id="cd04232">
    <property type="entry name" value="CuRO_1_CueO_FtsP"/>
    <property type="match status" value="1"/>
</dbReference>
<gene>
    <name evidence="15" type="ORF">CUTER_03730</name>
</gene>
<reference evidence="16" key="2">
    <citation type="submission" date="2015-05" db="EMBL/GenBank/DDBJ databases">
        <title>Complete genome sequence of Corynebacterium uterequi DSM 45634, isolated from the uterus of a maiden mare.</title>
        <authorList>
            <person name="Ruckert C."/>
            <person name="Albersmeier A."/>
            <person name="Winkler A."/>
            <person name="Tauch A."/>
        </authorList>
    </citation>
    <scope>NUCLEOTIDE SEQUENCE [LARGE SCALE GENOMIC DNA]</scope>
    <source>
        <strain evidence="16">DSM 45634</strain>
    </source>
</reference>
<evidence type="ECO:0000256" key="10">
    <source>
        <dbReference type="SAM" id="MobiDB-lite"/>
    </source>
</evidence>
<keyword evidence="16" id="KW-1185">Reference proteome</keyword>
<evidence type="ECO:0000313" key="15">
    <source>
        <dbReference type="EMBL" id="AKK10754.1"/>
    </source>
</evidence>
<dbReference type="PATRIC" id="fig|1072256.5.peg.742"/>
<evidence type="ECO:0000259" key="12">
    <source>
        <dbReference type="Pfam" id="PF00394"/>
    </source>
</evidence>
<dbReference type="PANTHER" id="PTHR48267:SF1">
    <property type="entry name" value="BILIRUBIN OXIDASE"/>
    <property type="match status" value="1"/>
</dbReference>
<dbReference type="OrthoDB" id="345021at2"/>
<name>A0A0G3HBS8_9CORY</name>
<keyword evidence="4" id="KW-0560">Oxidoreductase</keyword>
<dbReference type="InterPro" id="IPR045087">
    <property type="entry name" value="Cu-oxidase_fam"/>
</dbReference>
<dbReference type="InterPro" id="IPR008972">
    <property type="entry name" value="Cupredoxin"/>
</dbReference>
<protein>
    <recommendedName>
        <fullName evidence="6">Multicopper oxidase CueO</fullName>
        <ecNumber evidence="5">1.16.3.4</ecNumber>
    </recommendedName>
    <alternativeName>
        <fullName evidence="7">Copper efflux oxidase</fullName>
    </alternativeName>
    <alternativeName>
        <fullName evidence="8">Cuprous oxidase</fullName>
    </alternativeName>
</protein>
<evidence type="ECO:0000256" key="6">
    <source>
        <dbReference type="ARBA" id="ARBA00041027"/>
    </source>
</evidence>
<evidence type="ECO:0000256" key="8">
    <source>
        <dbReference type="ARBA" id="ARBA00043090"/>
    </source>
</evidence>
<dbReference type="PROSITE" id="PS51257">
    <property type="entry name" value="PROKAR_LIPOPROTEIN"/>
    <property type="match status" value="1"/>
</dbReference>
<accession>A0A0G3HBS8</accession>
<sequence length="516" mass="56455">MSNVSRRVFLRGAVLTMGAAMLGAGAAACSSVDQPTPRGYDGDPRPLPIPPLDDGQLRDGTRHFDLTTQAGTSEILPGVTTATWGFNGPLLGPTLHLRRGETTHVDIHNELDEMTTIHWHGMKIPAAADGGPHSPIEPGDTWAPEWRIDQPAATLWYHPHPHGRTGLQCYQGLAGMVIVDDDVSTAVDVPRQYGVDDIPVVIMDAKFTEDGQLDKEFDPDLGLMGDTPVVNGITNAAFDATTRRVRLRIINGANMRFYNLRFSNERPFFVVATDSGLLAEPLEVDAVVMGPGERVEVVVDLEPDTDVTLESTPLASNFGIPADLENAPDFGFAHSFELLTIHGPSADAPEPSALPAQLDPSAAAVPDVTAAPRREFRLDTFKINDQLMDMRRVDVVIDHDGPEVWTVTNDNSDWPHNFHIHNSRFRVLEITGDATEEVATYGWKDTVALPPKSTATLAVEFGYYPDPHVPYMFHCHMLWHEDNGMMGQFVVVEPGDKPDLRIPEGAINLHPPGHQA</sequence>
<dbReference type="Pfam" id="PF07732">
    <property type="entry name" value="Cu-oxidase_3"/>
    <property type="match status" value="1"/>
</dbReference>
<dbReference type="RefSeq" id="WP_047259275.1">
    <property type="nucleotide sequence ID" value="NZ_CP011546.1"/>
</dbReference>
<dbReference type="InterPro" id="IPR011707">
    <property type="entry name" value="Cu-oxidase-like_N"/>
</dbReference>
<proteinExistence type="inferred from homology"/>
<feature type="region of interest" description="Disordered" evidence="10">
    <location>
        <begin position="32"/>
        <end position="52"/>
    </location>
</feature>
<evidence type="ECO:0000259" key="14">
    <source>
        <dbReference type="Pfam" id="PF07732"/>
    </source>
</evidence>
<evidence type="ECO:0000313" key="16">
    <source>
        <dbReference type="Proteomes" id="UP000035548"/>
    </source>
</evidence>
<evidence type="ECO:0000256" key="3">
    <source>
        <dbReference type="ARBA" id="ARBA00022723"/>
    </source>
</evidence>
<evidence type="ECO:0000259" key="13">
    <source>
        <dbReference type="Pfam" id="PF07731"/>
    </source>
</evidence>
<dbReference type="InterPro" id="IPR001117">
    <property type="entry name" value="Cu-oxidase_2nd"/>
</dbReference>
<dbReference type="PROSITE" id="PS00080">
    <property type="entry name" value="MULTICOPPER_OXIDASE2"/>
    <property type="match status" value="1"/>
</dbReference>
<feature type="signal peptide" evidence="11">
    <location>
        <begin position="1"/>
        <end position="26"/>
    </location>
</feature>
<dbReference type="Gene3D" id="2.60.40.420">
    <property type="entry name" value="Cupredoxins - blue copper proteins"/>
    <property type="match status" value="3"/>
</dbReference>
<dbReference type="KEGG" id="cut:CUTER_03730"/>
<dbReference type="CDD" id="cd13890">
    <property type="entry name" value="CuRO_3_CueO_FtsP"/>
    <property type="match status" value="1"/>
</dbReference>
<dbReference type="CDD" id="cd13867">
    <property type="entry name" value="CuRO_2_CueO_FtsP"/>
    <property type="match status" value="1"/>
</dbReference>
<dbReference type="Pfam" id="PF00394">
    <property type="entry name" value="Cu-oxidase"/>
    <property type="match status" value="1"/>
</dbReference>
<evidence type="ECO:0000256" key="9">
    <source>
        <dbReference type="ARBA" id="ARBA00048092"/>
    </source>
</evidence>
<dbReference type="InterPro" id="IPR011706">
    <property type="entry name" value="Cu-oxidase_C"/>
</dbReference>
<reference evidence="15 16" key="1">
    <citation type="journal article" date="2015" name="Genome Announc.">
        <title>Virulence Factor Genes Detected in the Complete Genome Sequence of Corynebacterium uterequi DSM 45634, Isolated from the Uterus of a Maiden Mare.</title>
        <authorList>
            <person name="Ruckert C."/>
            <person name="Kriete M."/>
            <person name="Jaenicke S."/>
            <person name="Winkler A."/>
            <person name="Tauch A."/>
        </authorList>
    </citation>
    <scope>NUCLEOTIDE SEQUENCE [LARGE SCALE GENOMIC DNA]</scope>
    <source>
        <strain evidence="15 16">DSM 45634</strain>
    </source>
</reference>
<feature type="domain" description="Plastocyanin-like" evidence="14">
    <location>
        <begin position="69"/>
        <end position="182"/>
    </location>
</feature>
<comment type="similarity">
    <text evidence="1">Belongs to the multicopper oxidase family.</text>
</comment>
<dbReference type="EC" id="1.16.3.4" evidence="5"/>
<keyword evidence="11" id="KW-0732">Signal</keyword>
<dbReference type="AlphaFoldDB" id="A0A0G3HBS8"/>
<evidence type="ECO:0000256" key="7">
    <source>
        <dbReference type="ARBA" id="ARBA00042896"/>
    </source>
</evidence>
<dbReference type="PROSITE" id="PS51318">
    <property type="entry name" value="TAT"/>
    <property type="match status" value="1"/>
</dbReference>
<dbReference type="EMBL" id="CP011546">
    <property type="protein sequence ID" value="AKK10754.1"/>
    <property type="molecule type" value="Genomic_DNA"/>
</dbReference>
<keyword evidence="3" id="KW-0479">Metal-binding</keyword>
<dbReference type="InterPro" id="IPR006311">
    <property type="entry name" value="TAT_signal"/>
</dbReference>